<name>A0A318XI17_9FIRM</name>
<dbReference type="GO" id="GO:0005886">
    <property type="term" value="C:plasma membrane"/>
    <property type="evidence" value="ECO:0007669"/>
    <property type="project" value="UniProtKB-SubCell"/>
</dbReference>
<keyword evidence="6 10" id="KW-0407">Ion channel</keyword>
<evidence type="ECO:0000256" key="5">
    <source>
        <dbReference type="ARBA" id="ARBA00023136"/>
    </source>
</evidence>
<keyword evidence="10" id="KW-0479">Metal-binding</keyword>
<evidence type="ECO:0000256" key="1">
    <source>
        <dbReference type="ARBA" id="ARBA00004651"/>
    </source>
</evidence>
<comment type="activity regulation">
    <text evidence="10">Na(+) is not transported, but it plays an essential structural role and its presence is essential for fluoride channel function.</text>
</comment>
<comment type="subcellular location">
    <subcellularLocation>
        <location evidence="1 10">Cell membrane</location>
        <topology evidence="1 10">Multi-pass membrane protein</topology>
    </subcellularLocation>
</comment>
<feature type="transmembrane region" description="Helical" evidence="10">
    <location>
        <begin position="97"/>
        <end position="121"/>
    </location>
</feature>
<reference evidence="11 12" key="1">
    <citation type="submission" date="2018-06" db="EMBL/GenBank/DDBJ databases">
        <title>Genomic Encyclopedia of Type Strains, Phase I: the one thousand microbial genomes (KMG-I) project.</title>
        <authorList>
            <person name="Kyrpides N."/>
        </authorList>
    </citation>
    <scope>NUCLEOTIDE SEQUENCE [LARGE SCALE GENOMIC DNA]</scope>
    <source>
        <strain evidence="11 12">DSM 19573</strain>
    </source>
</reference>
<keyword evidence="5 10" id="KW-0472">Membrane</keyword>
<comment type="caution">
    <text evidence="11">The sequence shown here is derived from an EMBL/GenBank/DDBJ whole genome shotgun (WGS) entry which is preliminary data.</text>
</comment>
<keyword evidence="4 10" id="KW-1133">Transmembrane helix</keyword>
<proteinExistence type="inferred from homology"/>
<keyword evidence="10" id="KW-0406">Ion transport</keyword>
<comment type="catalytic activity">
    <reaction evidence="8">
        <text>fluoride(in) = fluoride(out)</text>
        <dbReference type="Rhea" id="RHEA:76159"/>
        <dbReference type="ChEBI" id="CHEBI:17051"/>
    </reaction>
    <physiologicalReaction direction="left-to-right" evidence="8">
        <dbReference type="Rhea" id="RHEA:76160"/>
    </physiologicalReaction>
</comment>
<dbReference type="GO" id="GO:0046872">
    <property type="term" value="F:metal ion binding"/>
    <property type="evidence" value="ECO:0007669"/>
    <property type="project" value="UniProtKB-KW"/>
</dbReference>
<feature type="binding site" evidence="10">
    <location>
        <position position="75"/>
    </location>
    <ligand>
        <name>Na(+)</name>
        <dbReference type="ChEBI" id="CHEBI:29101"/>
        <note>structural</note>
    </ligand>
</feature>
<evidence type="ECO:0000256" key="3">
    <source>
        <dbReference type="ARBA" id="ARBA00022692"/>
    </source>
</evidence>
<comment type="similarity">
    <text evidence="7 10">Belongs to the fluoride channel Fluc/FEX (TC 1.A.43) family.</text>
</comment>
<dbReference type="RefSeq" id="WP_110462683.1">
    <property type="nucleotide sequence ID" value="NZ_QKMR01000016.1"/>
</dbReference>
<keyword evidence="3 10" id="KW-0812">Transmembrane</keyword>
<keyword evidence="10" id="KW-0813">Transport</keyword>
<evidence type="ECO:0000313" key="11">
    <source>
        <dbReference type="EMBL" id="PYG86860.1"/>
    </source>
</evidence>
<keyword evidence="2 10" id="KW-1003">Cell membrane</keyword>
<organism evidence="11 12">
    <name type="scientific">Ruminiclostridium sufflavum DSM 19573</name>
    <dbReference type="NCBI Taxonomy" id="1121337"/>
    <lineage>
        <taxon>Bacteria</taxon>
        <taxon>Bacillati</taxon>
        <taxon>Bacillota</taxon>
        <taxon>Clostridia</taxon>
        <taxon>Eubacteriales</taxon>
        <taxon>Oscillospiraceae</taxon>
        <taxon>Ruminiclostridium</taxon>
    </lineage>
</organism>
<dbReference type="Proteomes" id="UP000248132">
    <property type="component" value="Unassembled WGS sequence"/>
</dbReference>
<feature type="transmembrane region" description="Helical" evidence="10">
    <location>
        <begin position="67"/>
        <end position="85"/>
    </location>
</feature>
<comment type="function">
    <text evidence="9 10">Fluoride-specific ion channel. Important for reducing fluoride concentration in the cell, thus reducing its toxicity.</text>
</comment>
<dbReference type="Pfam" id="PF02537">
    <property type="entry name" value="CRCB"/>
    <property type="match status" value="1"/>
</dbReference>
<keyword evidence="12" id="KW-1185">Reference proteome</keyword>
<evidence type="ECO:0000256" key="7">
    <source>
        <dbReference type="ARBA" id="ARBA00035120"/>
    </source>
</evidence>
<dbReference type="AlphaFoldDB" id="A0A318XI17"/>
<dbReference type="PANTHER" id="PTHR28259:SF1">
    <property type="entry name" value="FLUORIDE EXPORT PROTEIN 1-RELATED"/>
    <property type="match status" value="1"/>
</dbReference>
<sequence length="127" mass="13639">MLNVLAVGCGGFLGAASRYLLSIFINRYNTSAFPVSTLLINILGSFLIGLLTEILMVQFPDNKKLQLFLTTGILGGFTTFSTFSLETINLYQSGNTALSVLNIILSIVFCIGGAVLGRILAKMLINL</sequence>
<dbReference type="GO" id="GO:0062054">
    <property type="term" value="F:fluoride channel activity"/>
    <property type="evidence" value="ECO:0007669"/>
    <property type="project" value="UniProtKB-UniRule"/>
</dbReference>
<dbReference type="HAMAP" id="MF_00454">
    <property type="entry name" value="FluC"/>
    <property type="match status" value="1"/>
</dbReference>
<evidence type="ECO:0000256" key="8">
    <source>
        <dbReference type="ARBA" id="ARBA00035585"/>
    </source>
</evidence>
<evidence type="ECO:0000256" key="2">
    <source>
        <dbReference type="ARBA" id="ARBA00022475"/>
    </source>
</evidence>
<dbReference type="InterPro" id="IPR003691">
    <property type="entry name" value="FluC"/>
</dbReference>
<dbReference type="PANTHER" id="PTHR28259">
    <property type="entry name" value="FLUORIDE EXPORT PROTEIN 1-RELATED"/>
    <property type="match status" value="1"/>
</dbReference>
<feature type="transmembrane region" description="Helical" evidence="10">
    <location>
        <begin position="32"/>
        <end position="55"/>
    </location>
</feature>
<dbReference type="EMBL" id="QKMR01000016">
    <property type="protein sequence ID" value="PYG86860.1"/>
    <property type="molecule type" value="Genomic_DNA"/>
</dbReference>
<protein>
    <recommendedName>
        <fullName evidence="10">Fluoride-specific ion channel FluC</fullName>
    </recommendedName>
</protein>
<dbReference type="NCBIfam" id="TIGR00494">
    <property type="entry name" value="crcB"/>
    <property type="match status" value="1"/>
</dbReference>
<evidence type="ECO:0000256" key="10">
    <source>
        <dbReference type="HAMAP-Rule" id="MF_00454"/>
    </source>
</evidence>
<dbReference type="GO" id="GO:0140114">
    <property type="term" value="P:cellular detoxification of fluoride"/>
    <property type="evidence" value="ECO:0007669"/>
    <property type="project" value="UniProtKB-UniRule"/>
</dbReference>
<evidence type="ECO:0000256" key="4">
    <source>
        <dbReference type="ARBA" id="ARBA00022989"/>
    </source>
</evidence>
<keyword evidence="10" id="KW-0915">Sodium</keyword>
<accession>A0A318XI17</accession>
<evidence type="ECO:0000256" key="6">
    <source>
        <dbReference type="ARBA" id="ARBA00023303"/>
    </source>
</evidence>
<evidence type="ECO:0000313" key="12">
    <source>
        <dbReference type="Proteomes" id="UP000248132"/>
    </source>
</evidence>
<gene>
    <name evidence="10" type="primary">fluC</name>
    <name evidence="10" type="synonym">crcB</name>
    <name evidence="11" type="ORF">LY28_02681</name>
</gene>
<evidence type="ECO:0000256" key="9">
    <source>
        <dbReference type="ARBA" id="ARBA00049940"/>
    </source>
</evidence>
<dbReference type="OrthoDB" id="9815830at2"/>
<feature type="binding site" evidence="10">
    <location>
        <position position="78"/>
    </location>
    <ligand>
        <name>Na(+)</name>
        <dbReference type="ChEBI" id="CHEBI:29101"/>
        <note>structural</note>
    </ligand>
</feature>